<organism evidence="1 2">
    <name type="scientific">Ceratopteris richardii</name>
    <name type="common">Triangle waterfern</name>
    <dbReference type="NCBI Taxonomy" id="49495"/>
    <lineage>
        <taxon>Eukaryota</taxon>
        <taxon>Viridiplantae</taxon>
        <taxon>Streptophyta</taxon>
        <taxon>Embryophyta</taxon>
        <taxon>Tracheophyta</taxon>
        <taxon>Polypodiopsida</taxon>
        <taxon>Polypodiidae</taxon>
        <taxon>Polypodiales</taxon>
        <taxon>Pteridineae</taxon>
        <taxon>Pteridaceae</taxon>
        <taxon>Parkerioideae</taxon>
        <taxon>Ceratopteris</taxon>
    </lineage>
</organism>
<protein>
    <submittedName>
        <fullName evidence="1">Uncharacterized protein</fullName>
    </submittedName>
</protein>
<proteinExistence type="predicted"/>
<gene>
    <name evidence="1" type="ORF">KP509_32G049300</name>
</gene>
<dbReference type="Proteomes" id="UP000825935">
    <property type="component" value="Chromosome 32"/>
</dbReference>
<keyword evidence="2" id="KW-1185">Reference proteome</keyword>
<reference evidence="1" key="1">
    <citation type="submission" date="2021-08" db="EMBL/GenBank/DDBJ databases">
        <title>WGS assembly of Ceratopteris richardii.</title>
        <authorList>
            <person name="Marchant D.B."/>
            <person name="Chen G."/>
            <person name="Jenkins J."/>
            <person name="Shu S."/>
            <person name="Leebens-Mack J."/>
            <person name="Grimwood J."/>
            <person name="Schmutz J."/>
            <person name="Soltis P."/>
            <person name="Soltis D."/>
            <person name="Chen Z.-H."/>
        </authorList>
    </citation>
    <scope>NUCLEOTIDE SEQUENCE</scope>
    <source>
        <strain evidence="1">Whitten #5841</strain>
        <tissue evidence="1">Leaf</tissue>
    </source>
</reference>
<name>A0A8T2QUP7_CERRI</name>
<comment type="caution">
    <text evidence="1">The sequence shown here is derived from an EMBL/GenBank/DDBJ whole genome shotgun (WGS) entry which is preliminary data.</text>
</comment>
<sequence>MQVSSIHGSGGFMHAGVLVGGFVDACVQCACVHVCRCVHVWVCACMCAYLLTYIHVASGCVCACKCASLWICCCMCAPELISIFAGVHVWVYACACLCVQVCQSGSVVASVHLSIYPYLQVCRCACVGVCMCMQEASCEYDVSLSLCTDSLRLEYMQAA</sequence>
<accession>A0A8T2QUP7</accession>
<evidence type="ECO:0000313" key="1">
    <source>
        <dbReference type="EMBL" id="KAH7287304.1"/>
    </source>
</evidence>
<dbReference type="EMBL" id="CM035437">
    <property type="protein sequence ID" value="KAH7287304.1"/>
    <property type="molecule type" value="Genomic_DNA"/>
</dbReference>
<evidence type="ECO:0000313" key="2">
    <source>
        <dbReference type="Proteomes" id="UP000825935"/>
    </source>
</evidence>
<dbReference type="AlphaFoldDB" id="A0A8T2QUP7"/>